<evidence type="ECO:0000259" key="6">
    <source>
        <dbReference type="PROSITE" id="PS50931"/>
    </source>
</evidence>
<name>A0A7W4ITL2_9PROT</name>
<dbReference type="InterPro" id="IPR005119">
    <property type="entry name" value="LysR_subst-bd"/>
</dbReference>
<dbReference type="SUPFAM" id="SSF46785">
    <property type="entry name" value="Winged helix' DNA-binding domain"/>
    <property type="match status" value="1"/>
</dbReference>
<evidence type="ECO:0000256" key="5">
    <source>
        <dbReference type="ARBA" id="ARBA00023163"/>
    </source>
</evidence>
<evidence type="ECO:0000256" key="2">
    <source>
        <dbReference type="ARBA" id="ARBA00023015"/>
    </source>
</evidence>
<dbReference type="InterPro" id="IPR036388">
    <property type="entry name" value="WH-like_DNA-bd_sf"/>
</dbReference>
<dbReference type="EMBL" id="JABEQD010000006">
    <property type="protein sequence ID" value="MBB2168880.1"/>
    <property type="molecule type" value="Genomic_DNA"/>
</dbReference>
<comment type="similarity">
    <text evidence="1">Belongs to the LysR transcriptional regulatory family.</text>
</comment>
<dbReference type="Gene3D" id="3.40.190.10">
    <property type="entry name" value="Periplasmic binding protein-like II"/>
    <property type="match status" value="2"/>
</dbReference>
<proteinExistence type="inferred from homology"/>
<dbReference type="SUPFAM" id="SSF53850">
    <property type="entry name" value="Periplasmic binding protein-like II"/>
    <property type="match status" value="1"/>
</dbReference>
<dbReference type="Gene3D" id="1.10.10.10">
    <property type="entry name" value="Winged helix-like DNA-binding domain superfamily/Winged helix DNA-binding domain"/>
    <property type="match status" value="1"/>
</dbReference>
<dbReference type="Pfam" id="PF00126">
    <property type="entry name" value="HTH_1"/>
    <property type="match status" value="1"/>
</dbReference>
<sequence>MTPPPLHSLAGLTLRDLDYVLAVGRTGHFGRAAQICGVSQPGLSEQIRKVEALLGCTLFERGRRGTRPTARGAALIPLIARIVRDAHVLMEQAHGTGHDLTGTLALGIIPTLAPYYMPTLLRRLRTSHPDIALRLTEDRTAELGRRLLDYTLDIAIAALPVPEAGITSAPLFFEPFRVLAPRTHPLAAKAALSSTDLDHADLILLDPGHCLRDQTVSLCSPAPPQADLDGPIATSVEMLRYMVDAGEGIAVMPALAVDTATDARGFSRAIPFASPDIGRTIGLWWRATDPRTPLFEKLAQALSTNTKKAGR</sequence>
<dbReference type="RefSeq" id="WP_182986407.1">
    <property type="nucleotide sequence ID" value="NZ_JABEQD010000006.1"/>
</dbReference>
<dbReference type="GO" id="GO:0032993">
    <property type="term" value="C:protein-DNA complex"/>
    <property type="evidence" value="ECO:0007669"/>
    <property type="project" value="TreeGrafter"/>
</dbReference>
<keyword evidence="8" id="KW-1185">Reference proteome</keyword>
<reference evidence="7 8" key="1">
    <citation type="submission" date="2020-04" db="EMBL/GenBank/DDBJ databases">
        <title>Description of novel Gluconacetobacter.</title>
        <authorList>
            <person name="Sombolestani A."/>
        </authorList>
    </citation>
    <scope>NUCLEOTIDE SEQUENCE [LARGE SCALE GENOMIC DNA]</scope>
    <source>
        <strain evidence="7 8">LMG 27801</strain>
    </source>
</reference>
<gene>
    <name evidence="7" type="ORF">HLH36_11015</name>
</gene>
<dbReference type="GO" id="GO:0003700">
    <property type="term" value="F:DNA-binding transcription factor activity"/>
    <property type="evidence" value="ECO:0007669"/>
    <property type="project" value="InterPro"/>
</dbReference>
<evidence type="ECO:0000313" key="7">
    <source>
        <dbReference type="EMBL" id="MBB2168880.1"/>
    </source>
</evidence>
<evidence type="ECO:0000256" key="3">
    <source>
        <dbReference type="ARBA" id="ARBA00023125"/>
    </source>
</evidence>
<dbReference type="PANTHER" id="PTHR30346:SF26">
    <property type="entry name" value="HYDROGEN PEROXIDE-INDUCIBLE GENES ACTIVATOR"/>
    <property type="match status" value="1"/>
</dbReference>
<dbReference type="PRINTS" id="PR00039">
    <property type="entry name" value="HTHLYSR"/>
</dbReference>
<keyword evidence="5" id="KW-0804">Transcription</keyword>
<keyword evidence="3" id="KW-0238">DNA-binding</keyword>
<feature type="domain" description="HTH lysR-type" evidence="6">
    <location>
        <begin position="12"/>
        <end position="69"/>
    </location>
</feature>
<dbReference type="Proteomes" id="UP000559860">
    <property type="component" value="Unassembled WGS sequence"/>
</dbReference>
<dbReference type="GO" id="GO:0003677">
    <property type="term" value="F:DNA binding"/>
    <property type="evidence" value="ECO:0007669"/>
    <property type="project" value="UniProtKB-KW"/>
</dbReference>
<protein>
    <submittedName>
        <fullName evidence="7">Hydrogen peroxide-inducible genes activator</fullName>
    </submittedName>
</protein>
<evidence type="ECO:0000256" key="4">
    <source>
        <dbReference type="ARBA" id="ARBA00023159"/>
    </source>
</evidence>
<evidence type="ECO:0000256" key="1">
    <source>
        <dbReference type="ARBA" id="ARBA00009437"/>
    </source>
</evidence>
<keyword evidence="2" id="KW-0805">Transcription regulation</keyword>
<evidence type="ECO:0000313" key="8">
    <source>
        <dbReference type="Proteomes" id="UP000559860"/>
    </source>
</evidence>
<accession>A0A7W4ITL2</accession>
<dbReference type="InterPro" id="IPR036390">
    <property type="entry name" value="WH_DNA-bd_sf"/>
</dbReference>
<organism evidence="7 8">
    <name type="scientific">Gluconacetobacter aggeris</name>
    <dbReference type="NCBI Taxonomy" id="1286186"/>
    <lineage>
        <taxon>Bacteria</taxon>
        <taxon>Pseudomonadati</taxon>
        <taxon>Pseudomonadota</taxon>
        <taxon>Alphaproteobacteria</taxon>
        <taxon>Acetobacterales</taxon>
        <taxon>Acetobacteraceae</taxon>
        <taxon>Gluconacetobacter</taxon>
    </lineage>
</organism>
<dbReference type="AlphaFoldDB" id="A0A7W4ITL2"/>
<comment type="caution">
    <text evidence="7">The sequence shown here is derived from an EMBL/GenBank/DDBJ whole genome shotgun (WGS) entry which is preliminary data.</text>
</comment>
<keyword evidence="4" id="KW-0010">Activator</keyword>
<dbReference type="CDD" id="cd08411">
    <property type="entry name" value="PBP2_OxyR"/>
    <property type="match status" value="1"/>
</dbReference>
<dbReference type="Pfam" id="PF03466">
    <property type="entry name" value="LysR_substrate"/>
    <property type="match status" value="1"/>
</dbReference>
<dbReference type="PANTHER" id="PTHR30346">
    <property type="entry name" value="TRANSCRIPTIONAL DUAL REGULATOR HCAR-RELATED"/>
    <property type="match status" value="1"/>
</dbReference>
<dbReference type="PROSITE" id="PS50931">
    <property type="entry name" value="HTH_LYSR"/>
    <property type="match status" value="1"/>
</dbReference>
<dbReference type="InterPro" id="IPR000847">
    <property type="entry name" value="LysR_HTH_N"/>
</dbReference>